<evidence type="ECO:0000313" key="3">
    <source>
        <dbReference type="Proteomes" id="UP000239863"/>
    </source>
</evidence>
<gene>
    <name evidence="2" type="ORF">BD821_101128</name>
</gene>
<dbReference type="AlphaFoldDB" id="A0A2S6G0L5"/>
<dbReference type="RefSeq" id="WP_104408861.1">
    <property type="nucleotide sequence ID" value="NZ_PTIS01000001.1"/>
</dbReference>
<dbReference type="InterPro" id="IPR009711">
    <property type="entry name" value="UPF0473"/>
</dbReference>
<protein>
    <submittedName>
        <fullName evidence="2">Uncharacterized protein DUF1292</fullName>
    </submittedName>
</protein>
<comment type="caution">
    <text evidence="2">The sequence shown here is derived from an EMBL/GenBank/DDBJ whole genome shotgun (WGS) entry which is preliminary data.</text>
</comment>
<dbReference type="OrthoDB" id="1957780at2"/>
<evidence type="ECO:0000313" key="2">
    <source>
        <dbReference type="EMBL" id="PPK49467.1"/>
    </source>
</evidence>
<evidence type="ECO:0000256" key="1">
    <source>
        <dbReference type="SAM" id="MobiDB-lite"/>
    </source>
</evidence>
<dbReference type="EMBL" id="PTIS01000001">
    <property type="protein sequence ID" value="PPK49467.1"/>
    <property type="molecule type" value="Genomic_DNA"/>
</dbReference>
<dbReference type="Proteomes" id="UP000239863">
    <property type="component" value="Unassembled WGS sequence"/>
</dbReference>
<reference evidence="2 3" key="1">
    <citation type="submission" date="2018-02" db="EMBL/GenBank/DDBJ databases">
        <title>Genomic Encyclopedia of Archaeal and Bacterial Type Strains, Phase II (KMG-II): from individual species to whole genera.</title>
        <authorList>
            <person name="Goeker M."/>
        </authorList>
    </citation>
    <scope>NUCLEOTIDE SEQUENCE [LARGE SCALE GENOMIC DNA]</scope>
    <source>
        <strain evidence="2 3">DSM 15099</strain>
    </source>
</reference>
<proteinExistence type="predicted"/>
<organism evidence="2 3">
    <name type="scientific">Clostridium algidicarnis DSM 15099</name>
    <dbReference type="NCBI Taxonomy" id="1121295"/>
    <lineage>
        <taxon>Bacteria</taxon>
        <taxon>Bacillati</taxon>
        <taxon>Bacillota</taxon>
        <taxon>Clostridia</taxon>
        <taxon>Eubacteriales</taxon>
        <taxon>Clostridiaceae</taxon>
        <taxon>Clostridium</taxon>
    </lineage>
</organism>
<feature type="region of interest" description="Disordered" evidence="1">
    <location>
        <begin position="1"/>
        <end position="22"/>
    </location>
</feature>
<dbReference type="Pfam" id="PF06949">
    <property type="entry name" value="DUF1292"/>
    <property type="match status" value="1"/>
</dbReference>
<accession>A0A2S6G0L5</accession>
<sequence>MNNEEQEKCGCGCGENNEEQSGCGCGCGDNNEKQEGCGCGSEDHGHNHDHEGCGCGCGENEFESFVVDLEDEDGNVTPCEVVDGFEYKEGQYVLVQNPTDGSVYLFKSVGEDGELVIPEDTEFEEVSRYYETILEEEDQEEEEE</sequence>
<dbReference type="STRING" id="37659.GCA_000703125_02830"/>
<name>A0A2S6G0L5_9CLOT</name>